<comment type="caution">
    <text evidence="1">The sequence shown here is derived from an EMBL/GenBank/DDBJ whole genome shotgun (WGS) entry which is preliminary data.</text>
</comment>
<evidence type="ECO:0000313" key="2">
    <source>
        <dbReference type="Proteomes" id="UP000060630"/>
    </source>
</evidence>
<organism evidence="1 2">
    <name type="scientific">Burkholderia ubonensis</name>
    <dbReference type="NCBI Taxonomy" id="101571"/>
    <lineage>
        <taxon>Bacteria</taxon>
        <taxon>Pseudomonadati</taxon>
        <taxon>Pseudomonadota</taxon>
        <taxon>Betaproteobacteria</taxon>
        <taxon>Burkholderiales</taxon>
        <taxon>Burkholderiaceae</taxon>
        <taxon>Burkholderia</taxon>
        <taxon>Burkholderia cepacia complex</taxon>
    </lineage>
</organism>
<accession>A0A119HFQ8</accession>
<evidence type="ECO:0000313" key="1">
    <source>
        <dbReference type="EMBL" id="KWA84317.1"/>
    </source>
</evidence>
<evidence type="ECO:0008006" key="3">
    <source>
        <dbReference type="Google" id="ProtNLM"/>
    </source>
</evidence>
<reference evidence="1 2" key="1">
    <citation type="submission" date="2015-11" db="EMBL/GenBank/DDBJ databases">
        <title>Expanding the genomic diversity of Burkholderia species for the development of highly accurate diagnostics.</title>
        <authorList>
            <person name="Sahl J."/>
            <person name="Keim P."/>
            <person name="Wagner D."/>
        </authorList>
    </citation>
    <scope>NUCLEOTIDE SEQUENCE [LARGE SCALE GENOMIC DNA]</scope>
    <source>
        <strain evidence="1 2">MSMB2087WGS</strain>
    </source>
</reference>
<dbReference type="AlphaFoldDB" id="A0A119HFQ8"/>
<dbReference type="RefSeq" id="WP_060192714.1">
    <property type="nucleotide sequence ID" value="NZ_LPHD01000049.1"/>
</dbReference>
<name>A0A119HFQ8_9BURK</name>
<protein>
    <recommendedName>
        <fullName evidence="3">FCP1 homology domain-containing protein</fullName>
    </recommendedName>
</protein>
<gene>
    <name evidence="1" type="ORF">WL29_23460</name>
</gene>
<dbReference type="Proteomes" id="UP000060630">
    <property type="component" value="Unassembled WGS sequence"/>
</dbReference>
<dbReference type="EMBL" id="LPHD01000049">
    <property type="protein sequence ID" value="KWA84317.1"/>
    <property type="molecule type" value="Genomic_DNA"/>
</dbReference>
<proteinExistence type="predicted"/>
<sequence length="159" mass="18227">MKKVVFLDLEDTVIDVFSRTGFTRLVNIAPVRHFITAEAPDAVRLFSFALWSDHCVKPFRRIFEQPLNEALGVNLDMHDTFTTDKLFKLCRQQGLVFEDDNECALFHGKDFGFQHFIELSPGFNDAEVVLVDDSVTSKTIQYPGRNLTIRMVNVNDLLN</sequence>